<sequence>MILATLVVAALVTGCSDAAADVPPPADTVRVRPPAT</sequence>
<protein>
    <submittedName>
        <fullName evidence="2">DUF2599 domain-containing protein</fullName>
    </submittedName>
</protein>
<keyword evidence="1" id="KW-0732">Signal</keyword>
<evidence type="ECO:0000313" key="2">
    <source>
        <dbReference type="EMBL" id="PZG04082.1"/>
    </source>
</evidence>
<name>A0A2W2CWK2_9ACTN</name>
<comment type="caution">
    <text evidence="2">The sequence shown here is derived from an EMBL/GenBank/DDBJ whole genome shotgun (WGS) entry which is preliminary data.</text>
</comment>
<dbReference type="AlphaFoldDB" id="A0A2W2CWK2"/>
<organism evidence="2 3">
    <name type="scientific">Nonomuraea aridisoli</name>
    <dbReference type="NCBI Taxonomy" id="2070368"/>
    <lineage>
        <taxon>Bacteria</taxon>
        <taxon>Bacillati</taxon>
        <taxon>Actinomycetota</taxon>
        <taxon>Actinomycetes</taxon>
        <taxon>Streptosporangiales</taxon>
        <taxon>Streptosporangiaceae</taxon>
        <taxon>Nonomuraea</taxon>
    </lineage>
</organism>
<evidence type="ECO:0000256" key="1">
    <source>
        <dbReference type="SAM" id="SignalP"/>
    </source>
</evidence>
<reference evidence="2 3" key="1">
    <citation type="submission" date="2018-01" db="EMBL/GenBank/DDBJ databases">
        <title>Draft genome sequence of Nonomuraea sp. KC333.</title>
        <authorList>
            <person name="Sahin N."/>
            <person name="Saygin H."/>
            <person name="Ay H."/>
        </authorList>
    </citation>
    <scope>NUCLEOTIDE SEQUENCE [LARGE SCALE GENOMIC DNA]</scope>
    <source>
        <strain evidence="2 3">KC333</strain>
    </source>
</reference>
<evidence type="ECO:0000313" key="3">
    <source>
        <dbReference type="Proteomes" id="UP000249304"/>
    </source>
</evidence>
<feature type="non-terminal residue" evidence="2">
    <location>
        <position position="36"/>
    </location>
</feature>
<feature type="chain" id="PRO_5016102755" evidence="1">
    <location>
        <begin position="21"/>
        <end position="36"/>
    </location>
</feature>
<keyword evidence="3" id="KW-1185">Reference proteome</keyword>
<gene>
    <name evidence="2" type="ORF">C1J01_45065</name>
</gene>
<feature type="signal peptide" evidence="1">
    <location>
        <begin position="1"/>
        <end position="20"/>
    </location>
</feature>
<dbReference type="Proteomes" id="UP000249304">
    <property type="component" value="Unassembled WGS sequence"/>
</dbReference>
<dbReference type="EMBL" id="POUD01000397">
    <property type="protein sequence ID" value="PZG04082.1"/>
    <property type="molecule type" value="Genomic_DNA"/>
</dbReference>
<proteinExistence type="predicted"/>
<accession>A0A2W2CWK2</accession>